<feature type="domain" description="Peptidase M50" evidence="14">
    <location>
        <begin position="122"/>
        <end position="182"/>
    </location>
</feature>
<keyword evidence="12 13" id="KW-0472">Membrane</keyword>
<dbReference type="PANTHER" id="PTHR35864:SF1">
    <property type="entry name" value="ZINC METALLOPROTEASE YWHC-RELATED"/>
    <property type="match status" value="1"/>
</dbReference>
<feature type="transmembrane region" description="Helical" evidence="13">
    <location>
        <begin position="123"/>
        <end position="144"/>
    </location>
</feature>
<keyword evidence="6 13" id="KW-0812">Transmembrane</keyword>
<name>A0A1G2PD09_9BACT</name>
<evidence type="ECO:0000256" key="3">
    <source>
        <dbReference type="ARBA" id="ARBA00007931"/>
    </source>
</evidence>
<comment type="similarity">
    <text evidence="3">Belongs to the peptidase M50B family.</text>
</comment>
<feature type="transmembrane region" description="Helical" evidence="13">
    <location>
        <begin position="52"/>
        <end position="71"/>
    </location>
</feature>
<dbReference type="InterPro" id="IPR008915">
    <property type="entry name" value="Peptidase_M50"/>
</dbReference>
<dbReference type="GO" id="GO:0008237">
    <property type="term" value="F:metallopeptidase activity"/>
    <property type="evidence" value="ECO:0007669"/>
    <property type="project" value="UniProtKB-KW"/>
</dbReference>
<keyword evidence="11" id="KW-0482">Metalloprotease</keyword>
<evidence type="ECO:0000256" key="10">
    <source>
        <dbReference type="ARBA" id="ARBA00022989"/>
    </source>
</evidence>
<feature type="transmembrane region" description="Helical" evidence="13">
    <location>
        <begin position="6"/>
        <end position="31"/>
    </location>
</feature>
<comment type="caution">
    <text evidence="15">The sequence shown here is derived from an EMBL/GenBank/DDBJ whole genome shotgun (WGS) entry which is preliminary data.</text>
</comment>
<comment type="subcellular location">
    <subcellularLocation>
        <location evidence="2">Cell membrane</location>
        <topology evidence="2">Multi-pass membrane protein</topology>
    </subcellularLocation>
</comment>
<evidence type="ECO:0000256" key="7">
    <source>
        <dbReference type="ARBA" id="ARBA00022723"/>
    </source>
</evidence>
<dbReference type="Pfam" id="PF02163">
    <property type="entry name" value="Peptidase_M50"/>
    <property type="match status" value="1"/>
</dbReference>
<keyword evidence="10 13" id="KW-1133">Transmembrane helix</keyword>
<sequence>MDITIVFQLLILLFSIVIHEVSHGIVALLLGDPTAKYSGRLTLNPLRHIDPVGTVLLPITLLILSGGRTSFGWAKPVPYNPHNLRNHKWGPAMVGVAGPLSNILLALFFGLTIRFGHAALSEYFTGFLVLVVLTNLYLAAFNFIPIPPLDGSKLLLSLLPSRIAETWGDFLERYGFFLLMMLIFFPAVSSILWSVLSIPISILFSLFTGLSF</sequence>
<evidence type="ECO:0000256" key="11">
    <source>
        <dbReference type="ARBA" id="ARBA00023049"/>
    </source>
</evidence>
<evidence type="ECO:0000256" key="4">
    <source>
        <dbReference type="ARBA" id="ARBA00022475"/>
    </source>
</evidence>
<dbReference type="AlphaFoldDB" id="A0A1G2PD09"/>
<dbReference type="InterPro" id="IPR044537">
    <property type="entry name" value="Rip2-like"/>
</dbReference>
<keyword evidence="5" id="KW-0645">Protease</keyword>
<protein>
    <recommendedName>
        <fullName evidence="14">Peptidase M50 domain-containing protein</fullName>
    </recommendedName>
</protein>
<feature type="transmembrane region" description="Helical" evidence="13">
    <location>
        <begin position="91"/>
        <end position="111"/>
    </location>
</feature>
<keyword evidence="7" id="KW-0479">Metal-binding</keyword>
<evidence type="ECO:0000256" key="8">
    <source>
        <dbReference type="ARBA" id="ARBA00022801"/>
    </source>
</evidence>
<evidence type="ECO:0000313" key="16">
    <source>
        <dbReference type="Proteomes" id="UP000178869"/>
    </source>
</evidence>
<keyword evidence="8" id="KW-0378">Hydrolase</keyword>
<dbReference type="GO" id="GO:0046872">
    <property type="term" value="F:metal ion binding"/>
    <property type="evidence" value="ECO:0007669"/>
    <property type="project" value="UniProtKB-KW"/>
</dbReference>
<evidence type="ECO:0000256" key="9">
    <source>
        <dbReference type="ARBA" id="ARBA00022833"/>
    </source>
</evidence>
<evidence type="ECO:0000256" key="6">
    <source>
        <dbReference type="ARBA" id="ARBA00022692"/>
    </source>
</evidence>
<dbReference type="CDD" id="cd06158">
    <property type="entry name" value="S2P-M50_like_1"/>
    <property type="match status" value="1"/>
</dbReference>
<dbReference type="GO" id="GO:0006508">
    <property type="term" value="P:proteolysis"/>
    <property type="evidence" value="ECO:0007669"/>
    <property type="project" value="UniProtKB-KW"/>
</dbReference>
<evidence type="ECO:0000256" key="1">
    <source>
        <dbReference type="ARBA" id="ARBA00001947"/>
    </source>
</evidence>
<dbReference type="Proteomes" id="UP000178869">
    <property type="component" value="Unassembled WGS sequence"/>
</dbReference>
<feature type="transmembrane region" description="Helical" evidence="13">
    <location>
        <begin position="174"/>
        <end position="207"/>
    </location>
</feature>
<keyword evidence="4" id="KW-1003">Cell membrane</keyword>
<evidence type="ECO:0000256" key="2">
    <source>
        <dbReference type="ARBA" id="ARBA00004651"/>
    </source>
</evidence>
<dbReference type="InterPro" id="IPR052348">
    <property type="entry name" value="Metallopeptidase_M50B"/>
</dbReference>
<evidence type="ECO:0000313" key="15">
    <source>
        <dbReference type="EMBL" id="OHA46228.1"/>
    </source>
</evidence>
<organism evidence="15 16">
    <name type="scientific">Candidatus Terrybacteria bacterium RIFCSPHIGHO2_01_FULL_43_35</name>
    <dbReference type="NCBI Taxonomy" id="1802361"/>
    <lineage>
        <taxon>Bacteria</taxon>
        <taxon>Candidatus Terryibacteriota</taxon>
    </lineage>
</organism>
<reference evidence="15 16" key="1">
    <citation type="journal article" date="2016" name="Nat. Commun.">
        <title>Thousands of microbial genomes shed light on interconnected biogeochemical processes in an aquifer system.</title>
        <authorList>
            <person name="Anantharaman K."/>
            <person name="Brown C.T."/>
            <person name="Hug L.A."/>
            <person name="Sharon I."/>
            <person name="Castelle C.J."/>
            <person name="Probst A.J."/>
            <person name="Thomas B.C."/>
            <person name="Singh A."/>
            <person name="Wilkins M.J."/>
            <person name="Karaoz U."/>
            <person name="Brodie E.L."/>
            <person name="Williams K.H."/>
            <person name="Hubbard S.S."/>
            <person name="Banfield J.F."/>
        </authorList>
    </citation>
    <scope>NUCLEOTIDE SEQUENCE [LARGE SCALE GENOMIC DNA]</scope>
</reference>
<gene>
    <name evidence="15" type="ORF">A2828_03385</name>
</gene>
<dbReference type="PANTHER" id="PTHR35864">
    <property type="entry name" value="ZINC METALLOPROTEASE MJ0611-RELATED"/>
    <property type="match status" value="1"/>
</dbReference>
<dbReference type="EMBL" id="MHSR01000019">
    <property type="protein sequence ID" value="OHA46228.1"/>
    <property type="molecule type" value="Genomic_DNA"/>
</dbReference>
<evidence type="ECO:0000259" key="14">
    <source>
        <dbReference type="Pfam" id="PF02163"/>
    </source>
</evidence>
<evidence type="ECO:0000256" key="5">
    <source>
        <dbReference type="ARBA" id="ARBA00022670"/>
    </source>
</evidence>
<evidence type="ECO:0000256" key="12">
    <source>
        <dbReference type="ARBA" id="ARBA00023136"/>
    </source>
</evidence>
<proteinExistence type="inferred from homology"/>
<dbReference type="GO" id="GO:0005886">
    <property type="term" value="C:plasma membrane"/>
    <property type="evidence" value="ECO:0007669"/>
    <property type="project" value="UniProtKB-SubCell"/>
</dbReference>
<comment type="cofactor">
    <cofactor evidence="1">
        <name>Zn(2+)</name>
        <dbReference type="ChEBI" id="CHEBI:29105"/>
    </cofactor>
</comment>
<keyword evidence="9" id="KW-0862">Zinc</keyword>
<evidence type="ECO:0000256" key="13">
    <source>
        <dbReference type="SAM" id="Phobius"/>
    </source>
</evidence>
<accession>A0A1G2PD09</accession>